<sequence length="647" mass="71356">MPPLRHQHLPRYLETGTTFSIAFGVIAGAVVFVCAIWGFMIPRWRKKHPASPSRTKWNDGSILTSRKRPSRRIRTFPSHPAIKPLLSKPSTARILPTYDPRVESPFPDSPGPGLTRSFPVVVSRFHSVHSAPTLPTNISSEGLFTPVRHNTKEDQSKNDYHTVPRAKDAKHFVGRSADFGDAKDFILAVPEPLALKPRDAGRPPAVKRHLENYGPSHSNSPAGSDKLPHPNKLFRAIQSGDVRSSLCSSTSLRIDHRESDAAALAAKEVEDAVNRAIKEETEHRQYLTYSSGSSKVSPKVRRHDGTAGGEHSMTAPHRLRSYRSLTGSRVPALTRAGTLTRPKTPVDELKKFYNQRMKKYTIPMGSLPHELTTSTAFTAIENSSENDSLSTPATSPTLPPNNLKLLPTPLRPRKSSETMPSVGIQGFSRSGTMHSTDTEEGLSGVPPLQSVLGRRRGKRLSRGFYHTGWQHNNPAPLAIQTCKVSSPRRHQPRRSLTEFGTAVVAPLLKPSQLKSRMRASSMYSQDTHGFNLMPTPTSPDFQSPLIDIFADQDVYGNPFTGRESVKARVEEWTQRMHGLPTPPLPSSKHLTLDEGTDAGKPEVKKNIVDNKTTHETMTTDVLHQYDSTIEGNTVSGRGQAPGGAIWI</sequence>
<feature type="compositionally biased region" description="Polar residues" evidence="1">
    <location>
        <begin position="287"/>
        <end position="296"/>
    </location>
</feature>
<evidence type="ECO:0000256" key="1">
    <source>
        <dbReference type="SAM" id="MobiDB-lite"/>
    </source>
</evidence>
<evidence type="ECO:0000313" key="4">
    <source>
        <dbReference type="Proteomes" id="UP001316803"/>
    </source>
</evidence>
<dbReference type="Proteomes" id="UP001316803">
    <property type="component" value="Unassembled WGS sequence"/>
</dbReference>
<protein>
    <submittedName>
        <fullName evidence="3">Uncharacterized protein</fullName>
    </submittedName>
</protein>
<dbReference type="EMBL" id="JAKLMC020000009">
    <property type="protein sequence ID" value="KAK5954225.1"/>
    <property type="molecule type" value="Genomic_DNA"/>
</dbReference>
<feature type="region of interest" description="Disordered" evidence="1">
    <location>
        <begin position="46"/>
        <end position="80"/>
    </location>
</feature>
<evidence type="ECO:0000256" key="2">
    <source>
        <dbReference type="SAM" id="Phobius"/>
    </source>
</evidence>
<reference evidence="3 4" key="1">
    <citation type="submission" date="2022-12" db="EMBL/GenBank/DDBJ databases">
        <title>Genomic features and morphological characterization of a novel Knufia sp. strain isolated from spacecraft assembly facility.</title>
        <authorList>
            <person name="Teixeira M."/>
            <person name="Chander A.M."/>
            <person name="Stajich J.E."/>
            <person name="Venkateswaran K."/>
        </authorList>
    </citation>
    <scope>NUCLEOTIDE SEQUENCE [LARGE SCALE GENOMIC DNA]</scope>
    <source>
        <strain evidence="3 4">FJI-L2-BK-P2</strain>
    </source>
</reference>
<feature type="compositionally biased region" description="Low complexity" evidence="1">
    <location>
        <begin position="388"/>
        <end position="408"/>
    </location>
</feature>
<name>A0AAN8ER54_9EURO</name>
<keyword evidence="2" id="KW-0472">Membrane</keyword>
<organism evidence="3 4">
    <name type="scientific">Knufia fluminis</name>
    <dbReference type="NCBI Taxonomy" id="191047"/>
    <lineage>
        <taxon>Eukaryota</taxon>
        <taxon>Fungi</taxon>
        <taxon>Dikarya</taxon>
        <taxon>Ascomycota</taxon>
        <taxon>Pezizomycotina</taxon>
        <taxon>Eurotiomycetes</taxon>
        <taxon>Chaetothyriomycetidae</taxon>
        <taxon>Chaetothyriales</taxon>
        <taxon>Trichomeriaceae</taxon>
        <taxon>Knufia</taxon>
    </lineage>
</organism>
<keyword evidence="2" id="KW-1133">Transmembrane helix</keyword>
<keyword evidence="2" id="KW-0812">Transmembrane</keyword>
<proteinExistence type="predicted"/>
<feature type="region of interest" description="Disordered" evidence="1">
    <location>
        <begin position="382"/>
        <end position="449"/>
    </location>
</feature>
<feature type="transmembrane region" description="Helical" evidence="2">
    <location>
        <begin position="20"/>
        <end position="41"/>
    </location>
</feature>
<dbReference type="AlphaFoldDB" id="A0AAN8ER54"/>
<feature type="compositionally biased region" description="Basic residues" evidence="1">
    <location>
        <begin position="65"/>
        <end position="74"/>
    </location>
</feature>
<accession>A0AAN8ER54</accession>
<keyword evidence="4" id="KW-1185">Reference proteome</keyword>
<comment type="caution">
    <text evidence="3">The sequence shown here is derived from an EMBL/GenBank/DDBJ whole genome shotgun (WGS) entry which is preliminary data.</text>
</comment>
<feature type="region of interest" description="Disordered" evidence="1">
    <location>
        <begin position="284"/>
        <end position="313"/>
    </location>
</feature>
<evidence type="ECO:0000313" key="3">
    <source>
        <dbReference type="EMBL" id="KAK5954225.1"/>
    </source>
</evidence>
<gene>
    <name evidence="3" type="ORF">OHC33_004798</name>
</gene>